<sequence>MEKLVRKIHDVVGMEMLRLVGPEALARLRADEEGYDRTIGLIISDLRAYEAKDPASRGRLNIILSSRPGFKCVMLHRLAHACLAGGREYADRLSSAAFMETGIDLHPAARIGARLVIDHGWGSVIGETTVIGEDCYILGCAILGARGISNNPDGKRHPTLGDRVEVGGHARLLGNIVIGDDCFIAPYATVTTDIPSRSKVLIVSQLQICHPRAGNGAEIARPKRAAAVRGVVHHDNALIVQTEGARVPVFSIINDDSAELLVLSARRIGGEGDRLVWSVGAPALDAVLTHAGRVHLRMEEGGAPVLVLDLNRLCQSFAGSGEPAPSPAWGGFPPGGLERRGHDGVVLL</sequence>
<name>A0ABW5CEI7_9PROT</name>
<evidence type="ECO:0000256" key="1">
    <source>
        <dbReference type="ARBA" id="ARBA00007274"/>
    </source>
</evidence>
<comment type="similarity">
    <text evidence="1">Belongs to the transferase hexapeptide repeat family.</text>
</comment>
<comment type="catalytic activity">
    <reaction evidence="6">
        <text>L-serine + acetyl-CoA = O-acetyl-L-serine + CoA</text>
        <dbReference type="Rhea" id="RHEA:24560"/>
        <dbReference type="ChEBI" id="CHEBI:33384"/>
        <dbReference type="ChEBI" id="CHEBI:57287"/>
        <dbReference type="ChEBI" id="CHEBI:57288"/>
        <dbReference type="ChEBI" id="CHEBI:58340"/>
        <dbReference type="EC" id="2.3.1.30"/>
    </reaction>
</comment>
<dbReference type="Proteomes" id="UP001597296">
    <property type="component" value="Unassembled WGS sequence"/>
</dbReference>
<dbReference type="SUPFAM" id="SSF51161">
    <property type="entry name" value="Trimeric LpxA-like enzymes"/>
    <property type="match status" value="1"/>
</dbReference>
<keyword evidence="4 7" id="KW-0808">Transferase</keyword>
<protein>
    <recommendedName>
        <fullName evidence="2">serine O-acetyltransferase</fullName>
        <ecNumber evidence="2">2.3.1.30</ecNumber>
    </recommendedName>
</protein>
<dbReference type="GO" id="GO:0009001">
    <property type="term" value="F:serine O-acetyltransferase activity"/>
    <property type="evidence" value="ECO:0007669"/>
    <property type="project" value="UniProtKB-EC"/>
</dbReference>
<dbReference type="EMBL" id="JBHUIY010000021">
    <property type="protein sequence ID" value="MFD2234407.1"/>
    <property type="molecule type" value="Genomic_DNA"/>
</dbReference>
<comment type="caution">
    <text evidence="7">The sequence shown here is derived from an EMBL/GenBank/DDBJ whole genome shotgun (WGS) entry which is preliminary data.</text>
</comment>
<organism evidence="7 8">
    <name type="scientific">Phaeospirillum tilakii</name>
    <dbReference type="NCBI Taxonomy" id="741673"/>
    <lineage>
        <taxon>Bacteria</taxon>
        <taxon>Pseudomonadati</taxon>
        <taxon>Pseudomonadota</taxon>
        <taxon>Alphaproteobacteria</taxon>
        <taxon>Rhodospirillales</taxon>
        <taxon>Rhodospirillaceae</taxon>
        <taxon>Phaeospirillum</taxon>
    </lineage>
</organism>
<gene>
    <name evidence="7" type="ORF">ACFSNB_11380</name>
</gene>
<dbReference type="Pfam" id="PF00132">
    <property type="entry name" value="Hexapep"/>
    <property type="match status" value="1"/>
</dbReference>
<dbReference type="InterPro" id="IPR001451">
    <property type="entry name" value="Hexapep"/>
</dbReference>
<evidence type="ECO:0000256" key="5">
    <source>
        <dbReference type="ARBA" id="ARBA00023315"/>
    </source>
</evidence>
<dbReference type="RefSeq" id="WP_377316593.1">
    <property type="nucleotide sequence ID" value="NZ_JBHUIY010000021.1"/>
</dbReference>
<evidence type="ECO:0000256" key="4">
    <source>
        <dbReference type="ARBA" id="ARBA00022679"/>
    </source>
</evidence>
<evidence type="ECO:0000256" key="2">
    <source>
        <dbReference type="ARBA" id="ARBA00013266"/>
    </source>
</evidence>
<dbReference type="PANTHER" id="PTHR42811">
    <property type="entry name" value="SERINE ACETYLTRANSFERASE"/>
    <property type="match status" value="1"/>
</dbReference>
<dbReference type="InterPro" id="IPR011004">
    <property type="entry name" value="Trimer_LpxA-like_sf"/>
</dbReference>
<dbReference type="Gene3D" id="2.160.10.10">
    <property type="entry name" value="Hexapeptide repeat proteins"/>
    <property type="match status" value="1"/>
</dbReference>
<dbReference type="Gene3D" id="1.10.3130.10">
    <property type="entry name" value="serine acetyltransferase, domain 1"/>
    <property type="match status" value="1"/>
</dbReference>
<reference evidence="8" key="1">
    <citation type="journal article" date="2019" name="Int. J. Syst. Evol. Microbiol.">
        <title>The Global Catalogue of Microorganisms (GCM) 10K type strain sequencing project: providing services to taxonomists for standard genome sequencing and annotation.</title>
        <authorList>
            <consortium name="The Broad Institute Genomics Platform"/>
            <consortium name="The Broad Institute Genome Sequencing Center for Infectious Disease"/>
            <person name="Wu L."/>
            <person name="Ma J."/>
        </authorList>
    </citation>
    <scope>NUCLEOTIDE SEQUENCE [LARGE SCALE GENOMIC DNA]</scope>
    <source>
        <strain evidence="8">KCTC 15012</strain>
    </source>
</reference>
<evidence type="ECO:0000313" key="7">
    <source>
        <dbReference type="EMBL" id="MFD2234407.1"/>
    </source>
</evidence>
<evidence type="ECO:0000313" key="8">
    <source>
        <dbReference type="Proteomes" id="UP001597296"/>
    </source>
</evidence>
<dbReference type="EC" id="2.3.1.30" evidence="2"/>
<dbReference type="CDD" id="cd03354">
    <property type="entry name" value="LbH_SAT"/>
    <property type="match status" value="1"/>
</dbReference>
<keyword evidence="5 7" id="KW-0012">Acyltransferase</keyword>
<evidence type="ECO:0000256" key="3">
    <source>
        <dbReference type="ARBA" id="ARBA00022605"/>
    </source>
</evidence>
<proteinExistence type="inferred from homology"/>
<keyword evidence="8" id="KW-1185">Reference proteome</keyword>
<keyword evidence="3" id="KW-0028">Amino-acid biosynthesis</keyword>
<dbReference type="InterPro" id="IPR045304">
    <property type="entry name" value="LbH_SAT"/>
</dbReference>
<dbReference type="InterPro" id="IPR042122">
    <property type="entry name" value="Ser_AcTrfase_N_sf"/>
</dbReference>
<evidence type="ECO:0000256" key="6">
    <source>
        <dbReference type="ARBA" id="ARBA00049486"/>
    </source>
</evidence>
<accession>A0ABW5CEI7</accession>